<evidence type="ECO:0000256" key="1">
    <source>
        <dbReference type="ARBA" id="ARBA00004496"/>
    </source>
</evidence>
<evidence type="ECO:0000256" key="2">
    <source>
        <dbReference type="ARBA" id="ARBA00022490"/>
    </source>
</evidence>
<feature type="domain" description="HTH araC/xylS-type" evidence="10">
    <location>
        <begin position="432"/>
        <end position="531"/>
    </location>
</feature>
<dbReference type="SUPFAM" id="SSF52172">
    <property type="entry name" value="CheY-like"/>
    <property type="match status" value="1"/>
</dbReference>
<evidence type="ECO:0000259" key="10">
    <source>
        <dbReference type="PROSITE" id="PS01124"/>
    </source>
</evidence>
<evidence type="ECO:0000256" key="7">
    <source>
        <dbReference type="ARBA" id="ARBA00023163"/>
    </source>
</evidence>
<dbReference type="Gene3D" id="1.10.10.60">
    <property type="entry name" value="Homeodomain-like"/>
    <property type="match status" value="2"/>
</dbReference>
<dbReference type="InterPro" id="IPR001789">
    <property type="entry name" value="Sig_transdc_resp-reg_receiver"/>
</dbReference>
<comment type="caution">
    <text evidence="13">The sequence shown here is derived from an EMBL/GenBank/DDBJ whole genome shotgun (WGS) entry which is preliminary data.</text>
</comment>
<dbReference type="Pfam" id="PF12833">
    <property type="entry name" value="HTH_18"/>
    <property type="match status" value="1"/>
</dbReference>
<dbReference type="CDD" id="cd17536">
    <property type="entry name" value="REC_YesN-like"/>
    <property type="match status" value="1"/>
</dbReference>
<keyword evidence="9" id="KW-0175">Coiled coil</keyword>
<protein>
    <submittedName>
        <fullName evidence="13">Response regulator</fullName>
    </submittedName>
</protein>
<dbReference type="InterPro" id="IPR020449">
    <property type="entry name" value="Tscrpt_reg_AraC-type_HTH"/>
</dbReference>
<keyword evidence="5" id="KW-0805">Transcription regulation</keyword>
<evidence type="ECO:0000256" key="3">
    <source>
        <dbReference type="ARBA" id="ARBA00022553"/>
    </source>
</evidence>
<evidence type="ECO:0000313" key="13">
    <source>
        <dbReference type="EMBL" id="MBD0381824.1"/>
    </source>
</evidence>
<dbReference type="InterPro" id="IPR011006">
    <property type="entry name" value="CheY-like_superfamily"/>
</dbReference>
<dbReference type="Pfam" id="PF00072">
    <property type="entry name" value="Response_reg"/>
    <property type="match status" value="1"/>
</dbReference>
<keyword evidence="6" id="KW-0238">DNA-binding</keyword>
<evidence type="ECO:0000256" key="8">
    <source>
        <dbReference type="PROSITE-ProRule" id="PRU00169"/>
    </source>
</evidence>
<evidence type="ECO:0000256" key="6">
    <source>
        <dbReference type="ARBA" id="ARBA00023125"/>
    </source>
</evidence>
<keyword evidence="7" id="KW-0804">Transcription</keyword>
<dbReference type="InterPro" id="IPR041522">
    <property type="entry name" value="CdaR_GGDEF"/>
</dbReference>
<keyword evidence="4" id="KW-0902">Two-component regulatory system</keyword>
<evidence type="ECO:0000259" key="12">
    <source>
        <dbReference type="PROSITE" id="PS50887"/>
    </source>
</evidence>
<dbReference type="PANTHER" id="PTHR42713:SF3">
    <property type="entry name" value="TRANSCRIPTIONAL REGULATORY PROTEIN HPTR"/>
    <property type="match status" value="1"/>
</dbReference>
<keyword evidence="3 8" id="KW-0597">Phosphoprotein</keyword>
<accession>A0A926KTE4</accession>
<dbReference type="Proteomes" id="UP000650466">
    <property type="component" value="Unassembled WGS sequence"/>
</dbReference>
<proteinExistence type="predicted"/>
<dbReference type="SUPFAM" id="SSF46689">
    <property type="entry name" value="Homeodomain-like"/>
    <property type="match status" value="2"/>
</dbReference>
<dbReference type="Gene3D" id="3.40.50.2300">
    <property type="match status" value="1"/>
</dbReference>
<name>A0A926KTE4_9BACL</name>
<dbReference type="PROSITE" id="PS50887">
    <property type="entry name" value="GGDEF"/>
    <property type="match status" value="1"/>
</dbReference>
<dbReference type="SMART" id="SM00342">
    <property type="entry name" value="HTH_ARAC"/>
    <property type="match status" value="1"/>
</dbReference>
<gene>
    <name evidence="13" type="ORF">ICC18_16995</name>
</gene>
<evidence type="ECO:0000256" key="4">
    <source>
        <dbReference type="ARBA" id="ARBA00023012"/>
    </source>
</evidence>
<dbReference type="PANTHER" id="PTHR42713">
    <property type="entry name" value="HISTIDINE KINASE-RELATED"/>
    <property type="match status" value="1"/>
</dbReference>
<dbReference type="Pfam" id="PF17853">
    <property type="entry name" value="GGDEF_2"/>
    <property type="match status" value="1"/>
</dbReference>
<keyword evidence="14" id="KW-1185">Reference proteome</keyword>
<feature type="domain" description="GGDEF" evidence="12">
    <location>
        <begin position="179"/>
        <end position="309"/>
    </location>
</feature>
<dbReference type="InterPro" id="IPR018060">
    <property type="entry name" value="HTH_AraC"/>
</dbReference>
<dbReference type="InterPro" id="IPR009057">
    <property type="entry name" value="Homeodomain-like_sf"/>
</dbReference>
<feature type="modified residue" description="4-aspartylphosphate" evidence="8">
    <location>
        <position position="55"/>
    </location>
</feature>
<dbReference type="AlphaFoldDB" id="A0A926KTE4"/>
<dbReference type="SMART" id="SM00448">
    <property type="entry name" value="REC"/>
    <property type="match status" value="1"/>
</dbReference>
<sequence length="538" mass="62239">MYKIIMIDDEDEVREGIKRKTSWEACGFQLVGDFDNGRDAYEAMDELQPDAVITDICMPFMDGLELTELIAAKYRDVKVIIVTGYEDFEYAKQAIKLKVKDYLLKPINAAEFTEFLQKLKLELDEERKQKEDVTFLRRQFHESLPLLRERFLERLVTSCMKSEEIERKCQMFDLTISGPSYTVFTLDIDEFHRKFYSDQAAEEELLRFAAHNILHEIAQKEHGGIVFRTRDDKLVALLSGERNHIEMTCQTLAEHARYSIEKYLNMTVTIGIGRIYNELQDLPKAFLEALSALDYRFLLGKNRIIAIGDMEFGRSLDNPSYVHMEKKLLSAIKTGEKAAVSATLQDWIEEMKKAACPMDKCYGKLHKLLVALMNLLFETGSEEAAVLGDHSFMQIYARKTLDDVRSWLEDVCLELVDLLAEKRTNVSQAQMEAAIAFIHEHYADEQLSLQRVCNHIYMSMSYFSALFKPYTGETFVEYVTRYRLNKAKELLAHSQLKTYELAAMVGYNDPQYFSVIFKRNTGMTPKEYRAAQKGQPSL</sequence>
<evidence type="ECO:0000256" key="5">
    <source>
        <dbReference type="ARBA" id="ARBA00023015"/>
    </source>
</evidence>
<organism evidence="13 14">
    <name type="scientific">Paenibacillus sedimenti</name>
    <dbReference type="NCBI Taxonomy" id="2770274"/>
    <lineage>
        <taxon>Bacteria</taxon>
        <taxon>Bacillati</taxon>
        <taxon>Bacillota</taxon>
        <taxon>Bacilli</taxon>
        <taxon>Bacillales</taxon>
        <taxon>Paenibacillaceae</taxon>
        <taxon>Paenibacillus</taxon>
    </lineage>
</organism>
<dbReference type="PROSITE" id="PS50110">
    <property type="entry name" value="RESPONSE_REGULATORY"/>
    <property type="match status" value="1"/>
</dbReference>
<dbReference type="GO" id="GO:0000160">
    <property type="term" value="P:phosphorelay signal transduction system"/>
    <property type="evidence" value="ECO:0007669"/>
    <property type="project" value="UniProtKB-KW"/>
</dbReference>
<dbReference type="GO" id="GO:0003700">
    <property type="term" value="F:DNA-binding transcription factor activity"/>
    <property type="evidence" value="ECO:0007669"/>
    <property type="project" value="InterPro"/>
</dbReference>
<dbReference type="Gene3D" id="3.30.70.270">
    <property type="match status" value="1"/>
</dbReference>
<feature type="domain" description="Response regulatory" evidence="11">
    <location>
        <begin position="3"/>
        <end position="120"/>
    </location>
</feature>
<dbReference type="InterPro" id="IPR000160">
    <property type="entry name" value="GGDEF_dom"/>
</dbReference>
<keyword evidence="2" id="KW-0963">Cytoplasm</keyword>
<dbReference type="EMBL" id="JACVVD010000005">
    <property type="protein sequence ID" value="MBD0381824.1"/>
    <property type="molecule type" value="Genomic_DNA"/>
</dbReference>
<dbReference type="PROSITE" id="PS01124">
    <property type="entry name" value="HTH_ARAC_FAMILY_2"/>
    <property type="match status" value="1"/>
</dbReference>
<feature type="coiled-coil region" evidence="9">
    <location>
        <begin position="109"/>
        <end position="136"/>
    </location>
</feature>
<dbReference type="GO" id="GO:0043565">
    <property type="term" value="F:sequence-specific DNA binding"/>
    <property type="evidence" value="ECO:0007669"/>
    <property type="project" value="InterPro"/>
</dbReference>
<dbReference type="PRINTS" id="PR00032">
    <property type="entry name" value="HTHARAC"/>
</dbReference>
<dbReference type="InterPro" id="IPR043128">
    <property type="entry name" value="Rev_trsase/Diguanyl_cyclase"/>
</dbReference>
<dbReference type="GO" id="GO:0005737">
    <property type="term" value="C:cytoplasm"/>
    <property type="evidence" value="ECO:0007669"/>
    <property type="project" value="UniProtKB-SubCell"/>
</dbReference>
<evidence type="ECO:0000256" key="9">
    <source>
        <dbReference type="SAM" id="Coils"/>
    </source>
</evidence>
<comment type="subcellular location">
    <subcellularLocation>
        <location evidence="1">Cytoplasm</location>
    </subcellularLocation>
</comment>
<dbReference type="InterPro" id="IPR051552">
    <property type="entry name" value="HptR"/>
</dbReference>
<reference evidence="13" key="1">
    <citation type="submission" date="2020-09" db="EMBL/GenBank/DDBJ databases">
        <title>Draft Genome Sequence of Paenibacillus sp. WST5.</title>
        <authorList>
            <person name="Bao Z."/>
        </authorList>
    </citation>
    <scope>NUCLEOTIDE SEQUENCE</scope>
    <source>
        <strain evidence="13">WST5</strain>
    </source>
</reference>
<evidence type="ECO:0000313" key="14">
    <source>
        <dbReference type="Proteomes" id="UP000650466"/>
    </source>
</evidence>
<dbReference type="RefSeq" id="WP_188175610.1">
    <property type="nucleotide sequence ID" value="NZ_JACVVD010000005.1"/>
</dbReference>
<evidence type="ECO:0000259" key="11">
    <source>
        <dbReference type="PROSITE" id="PS50110"/>
    </source>
</evidence>